<keyword evidence="1" id="KW-0812">Transmembrane</keyword>
<accession>A0A7W6AHA3</accession>
<evidence type="ECO:0000313" key="3">
    <source>
        <dbReference type="Proteomes" id="UP000517759"/>
    </source>
</evidence>
<sequence length="50" mass="5661">MTEMVVSILCAAGLGIVAGASFWLTRIVLRSRRREKPADQERGSRDLRTW</sequence>
<gene>
    <name evidence="2" type="ORF">GGR33_000456</name>
</gene>
<reference evidence="2 3" key="1">
    <citation type="submission" date="2020-08" db="EMBL/GenBank/DDBJ databases">
        <title>Genomic Encyclopedia of Type Strains, Phase IV (KMG-IV): sequencing the most valuable type-strain genomes for metagenomic binning, comparative biology and taxonomic classification.</title>
        <authorList>
            <person name="Goeker M."/>
        </authorList>
    </citation>
    <scope>NUCLEOTIDE SEQUENCE [LARGE SCALE GENOMIC DNA]</scope>
    <source>
        <strain evidence="2 3">DSM 24105</strain>
    </source>
</reference>
<proteinExistence type="predicted"/>
<feature type="transmembrane region" description="Helical" evidence="1">
    <location>
        <begin position="6"/>
        <end position="29"/>
    </location>
</feature>
<name>A0A7W6AHA3_9HYPH</name>
<comment type="caution">
    <text evidence="2">The sequence shown here is derived from an EMBL/GenBank/DDBJ whole genome shotgun (WGS) entry which is preliminary data.</text>
</comment>
<keyword evidence="1" id="KW-0472">Membrane</keyword>
<dbReference type="EMBL" id="JACIDN010000001">
    <property type="protein sequence ID" value="MBB3900976.1"/>
    <property type="molecule type" value="Genomic_DNA"/>
</dbReference>
<evidence type="ECO:0000313" key="2">
    <source>
        <dbReference type="EMBL" id="MBB3900976.1"/>
    </source>
</evidence>
<dbReference type="Proteomes" id="UP000517759">
    <property type="component" value="Unassembled WGS sequence"/>
</dbReference>
<protein>
    <submittedName>
        <fullName evidence="2">Uncharacterized protein</fullName>
    </submittedName>
</protein>
<dbReference type="AlphaFoldDB" id="A0A7W6AHA3"/>
<organism evidence="2 3">
    <name type="scientific">Methylobacterium brachythecii</name>
    <dbReference type="NCBI Taxonomy" id="1176177"/>
    <lineage>
        <taxon>Bacteria</taxon>
        <taxon>Pseudomonadati</taxon>
        <taxon>Pseudomonadota</taxon>
        <taxon>Alphaproteobacteria</taxon>
        <taxon>Hyphomicrobiales</taxon>
        <taxon>Methylobacteriaceae</taxon>
        <taxon>Methylobacterium</taxon>
    </lineage>
</organism>
<evidence type="ECO:0000256" key="1">
    <source>
        <dbReference type="SAM" id="Phobius"/>
    </source>
</evidence>
<keyword evidence="1" id="KW-1133">Transmembrane helix</keyword>